<gene>
    <name evidence="2" type="ORF">EA472_01745</name>
</gene>
<keyword evidence="3" id="KW-1185">Reference proteome</keyword>
<reference evidence="2 3" key="1">
    <citation type="submission" date="2018-10" db="EMBL/GenBank/DDBJ databases">
        <title>Natrarchaeobius chitinivorans gen. nov., sp. nov., and Natrarchaeobius haloalkaliphilus sp. nov., alkaliphilic, chitin-utilizing haloarchaea from hypersaline alkaline lakes.</title>
        <authorList>
            <person name="Sorokin D.Y."/>
            <person name="Elcheninov A.G."/>
            <person name="Kostrikina N.A."/>
            <person name="Bale N.J."/>
            <person name="Sinninghe Damste J.S."/>
            <person name="Khijniak T.V."/>
            <person name="Kublanov I.V."/>
            <person name="Toshchakov S.V."/>
        </authorList>
    </citation>
    <scope>NUCLEOTIDE SEQUENCE [LARGE SCALE GENOMIC DNA]</scope>
    <source>
        <strain evidence="2 3">AArcht7</strain>
    </source>
</reference>
<evidence type="ECO:0000313" key="2">
    <source>
        <dbReference type="EMBL" id="RQH03327.1"/>
    </source>
</evidence>
<sequence>MNSHSASTTVTQERSPSMAVVDLVARVEGVDPIELDPLYGSIDPDVLDSLCASSNGFDTLEFVYAGRTITIERTEDGLRISVADSVVGTDAVGVADTESST</sequence>
<evidence type="ECO:0000259" key="1">
    <source>
        <dbReference type="Pfam" id="PF18545"/>
    </source>
</evidence>
<proteinExistence type="predicted"/>
<organism evidence="2 3">
    <name type="scientific">Natrarchaeobius chitinivorans</name>
    <dbReference type="NCBI Taxonomy" id="1679083"/>
    <lineage>
        <taxon>Archaea</taxon>
        <taxon>Methanobacteriati</taxon>
        <taxon>Methanobacteriota</taxon>
        <taxon>Stenosarchaea group</taxon>
        <taxon>Halobacteria</taxon>
        <taxon>Halobacteriales</taxon>
        <taxon>Natrialbaceae</taxon>
        <taxon>Natrarchaeobius</taxon>
    </lineage>
</organism>
<protein>
    <recommendedName>
        <fullName evidence="1">Halobacterial output domain-containing protein</fullName>
    </recommendedName>
</protein>
<dbReference type="Proteomes" id="UP000281431">
    <property type="component" value="Unassembled WGS sequence"/>
</dbReference>
<feature type="domain" description="Halobacterial output" evidence="1">
    <location>
        <begin position="13"/>
        <end position="74"/>
    </location>
</feature>
<dbReference type="Pfam" id="PF18545">
    <property type="entry name" value="HalOD1"/>
    <property type="match status" value="1"/>
</dbReference>
<dbReference type="AlphaFoldDB" id="A0A3N6N604"/>
<dbReference type="InterPro" id="IPR040624">
    <property type="entry name" value="HalOD1"/>
</dbReference>
<comment type="caution">
    <text evidence="2">The sequence shown here is derived from an EMBL/GenBank/DDBJ whole genome shotgun (WGS) entry which is preliminary data.</text>
</comment>
<name>A0A3N6N604_NATCH</name>
<accession>A0A3N6N604</accession>
<dbReference type="EMBL" id="REFZ01000001">
    <property type="protein sequence ID" value="RQH03327.1"/>
    <property type="molecule type" value="Genomic_DNA"/>
</dbReference>
<evidence type="ECO:0000313" key="3">
    <source>
        <dbReference type="Proteomes" id="UP000281431"/>
    </source>
</evidence>